<dbReference type="GO" id="GO:0004848">
    <property type="term" value="F:ureidoglycolate hydrolase activity"/>
    <property type="evidence" value="ECO:0007669"/>
    <property type="project" value="InterPro"/>
</dbReference>
<dbReference type="EMBL" id="JAHQCW010000028">
    <property type="protein sequence ID" value="MBU9738049.1"/>
    <property type="molecule type" value="Genomic_DNA"/>
</dbReference>
<comment type="catalytic activity">
    <reaction evidence="4">
        <text>(S)-ureidoglycolate = urea + glyoxylate</text>
        <dbReference type="Rhea" id="RHEA:11304"/>
        <dbReference type="ChEBI" id="CHEBI:16199"/>
        <dbReference type="ChEBI" id="CHEBI:36655"/>
        <dbReference type="ChEBI" id="CHEBI:57296"/>
        <dbReference type="EC" id="4.3.2.3"/>
    </reaction>
</comment>
<evidence type="ECO:0000256" key="3">
    <source>
        <dbReference type="ARBA" id="ARBA00023239"/>
    </source>
</evidence>
<evidence type="ECO:0000256" key="1">
    <source>
        <dbReference type="ARBA" id="ARBA00011738"/>
    </source>
</evidence>
<dbReference type="InterPro" id="IPR024060">
    <property type="entry name" value="Ureidoglycolate_lyase_dom_sf"/>
</dbReference>
<dbReference type="AlphaFoldDB" id="A0A949NFT3"/>
<gene>
    <name evidence="5" type="ORF">KTH89_16015</name>
</gene>
<comment type="caution">
    <text evidence="5">The sequence shown here is derived from an EMBL/GenBank/DDBJ whole genome shotgun (WGS) entry which is preliminary data.</text>
</comment>
<protein>
    <submittedName>
        <fullName evidence="5">Ureidoglycolate lyase</fullName>
    </submittedName>
</protein>
<evidence type="ECO:0000256" key="2">
    <source>
        <dbReference type="ARBA" id="ARBA00022631"/>
    </source>
</evidence>
<dbReference type="InterPro" id="IPR007247">
    <property type="entry name" value="Ureidogly_lyase"/>
</dbReference>
<keyword evidence="3 5" id="KW-0456">Lyase</keyword>
<evidence type="ECO:0000256" key="4">
    <source>
        <dbReference type="ARBA" id="ARBA00047684"/>
    </source>
</evidence>
<dbReference type="Pfam" id="PF04115">
    <property type="entry name" value="Ureidogly_lyase"/>
    <property type="match status" value="1"/>
</dbReference>
<evidence type="ECO:0000313" key="6">
    <source>
        <dbReference type="Proteomes" id="UP000712157"/>
    </source>
</evidence>
<reference evidence="5" key="1">
    <citation type="submission" date="2021-06" db="EMBL/GenBank/DDBJ databases">
        <title>Description of novel taxa of the family Lachnospiraceae.</title>
        <authorList>
            <person name="Chaplin A.V."/>
            <person name="Sokolova S.R."/>
            <person name="Pikina A.P."/>
            <person name="Korzhanova M."/>
            <person name="Belova V."/>
            <person name="Korostin D."/>
            <person name="Efimov B.A."/>
        </authorList>
    </citation>
    <scope>NUCLEOTIDE SEQUENCE</scope>
    <source>
        <strain evidence="5">ASD5720</strain>
    </source>
</reference>
<accession>A0A949NFT3</accession>
<dbReference type="Gene3D" id="2.60.120.480">
    <property type="entry name" value="Ureidoglycolate hydrolase"/>
    <property type="match status" value="1"/>
</dbReference>
<dbReference type="InterPro" id="IPR011051">
    <property type="entry name" value="RmlC_Cupin_sf"/>
</dbReference>
<dbReference type="GO" id="GO:0000256">
    <property type="term" value="P:allantoin catabolic process"/>
    <property type="evidence" value="ECO:0007669"/>
    <property type="project" value="InterPro"/>
</dbReference>
<comment type="subunit">
    <text evidence="1">Homodimer.</text>
</comment>
<dbReference type="RefSeq" id="WP_238722358.1">
    <property type="nucleotide sequence ID" value="NZ_JAHQCW010000028.1"/>
</dbReference>
<organism evidence="5 6">
    <name type="scientific">Diplocloster agilis</name>
    <dbReference type="NCBI Taxonomy" id="2850323"/>
    <lineage>
        <taxon>Bacteria</taxon>
        <taxon>Bacillati</taxon>
        <taxon>Bacillota</taxon>
        <taxon>Clostridia</taxon>
        <taxon>Lachnospirales</taxon>
        <taxon>Lachnospiraceae</taxon>
        <taxon>Diplocloster</taxon>
    </lineage>
</organism>
<dbReference type="SUPFAM" id="SSF51182">
    <property type="entry name" value="RmlC-like cupins"/>
    <property type="match status" value="1"/>
</dbReference>
<keyword evidence="6" id="KW-1185">Reference proteome</keyword>
<name>A0A949NFT3_9FIRM</name>
<dbReference type="GO" id="GO:0050385">
    <property type="term" value="F:ureidoglycolate lyase activity"/>
    <property type="evidence" value="ECO:0007669"/>
    <property type="project" value="UniProtKB-EC"/>
</dbReference>
<dbReference type="GO" id="GO:0006144">
    <property type="term" value="P:purine nucleobase metabolic process"/>
    <property type="evidence" value="ECO:0007669"/>
    <property type="project" value="UniProtKB-KW"/>
</dbReference>
<sequence>MRKEIIDISKADLTQIGKIYHLDRAANSGVGWESTISSDPPVEGNCKIGFVRSIQLPVSVEKMERHLTTEEAMIAASDDIVVALAPATGGKADDAPDIKDLICVLLKPGDVLVVKKGVWHSACYGYCRPAMYYFMFEDLNEPVIWTKIIDGPCEIRL</sequence>
<dbReference type="Proteomes" id="UP000712157">
    <property type="component" value="Unassembled WGS sequence"/>
</dbReference>
<proteinExistence type="predicted"/>
<keyword evidence="2" id="KW-0659">Purine metabolism</keyword>
<evidence type="ECO:0000313" key="5">
    <source>
        <dbReference type="EMBL" id="MBU9738049.1"/>
    </source>
</evidence>